<dbReference type="eggNOG" id="ENOG502RQCE">
    <property type="taxonomic scope" value="Eukaryota"/>
</dbReference>
<reference evidence="1 2" key="1">
    <citation type="submission" date="2013-02" db="EMBL/GenBank/DDBJ databases">
        <title>Genome sequence of Candida maltosa Xu316, a potential industrial strain for xylitol and ethanol production.</title>
        <authorList>
            <person name="Yu J."/>
            <person name="Wang Q."/>
            <person name="Geng X."/>
            <person name="Bao W."/>
            <person name="He P."/>
            <person name="Cai J."/>
        </authorList>
    </citation>
    <scope>NUCLEOTIDE SEQUENCE [LARGE SCALE GENOMIC DNA]</scope>
    <source>
        <strain evidence="2">Xu316</strain>
    </source>
</reference>
<protein>
    <submittedName>
        <fullName evidence="1">Uncharacterized protein</fullName>
    </submittedName>
</protein>
<comment type="caution">
    <text evidence="1">The sequence shown here is derived from an EMBL/GenBank/DDBJ whole genome shotgun (WGS) entry which is preliminary data.</text>
</comment>
<gene>
    <name evidence="1" type="ORF">G210_4776</name>
</gene>
<sequence>MDTSSLAVRVGKDYYKLDYQLFSNTSQLTNLVIPSANFSIQVKIFINNNQLATDSYGSAFIDYLSSKFRNFWGMLGYDTAIAISDESESTFTLKLTCKVFTSCATSNMMEGLELCLHVITNTSLLSIQDLSNHFNYLLASWYLHMEHTYPLVFSFVGRHFAKTTIFWYRKTRQEVLGHDTFDVERILPVLVDQIQSQLIVVQLLKQKGKLQMASHPITSKHDSFIKSFAVTFID</sequence>
<dbReference type="EMBL" id="AOGT01000344">
    <property type="protein sequence ID" value="EMG50198.1"/>
    <property type="molecule type" value="Genomic_DNA"/>
</dbReference>
<accession>M3JDE7</accession>
<dbReference type="OrthoDB" id="4079109at2759"/>
<dbReference type="Pfam" id="PF21736">
    <property type="entry name" value="REC102"/>
    <property type="match status" value="1"/>
</dbReference>
<dbReference type="InterPro" id="IPR048920">
    <property type="entry name" value="REC102"/>
</dbReference>
<keyword evidence="2" id="KW-1185">Reference proteome</keyword>
<dbReference type="HOGENOM" id="CLU_1180074_0_0_1"/>
<name>M3JDE7_CANMX</name>
<evidence type="ECO:0000313" key="2">
    <source>
        <dbReference type="Proteomes" id="UP000011777"/>
    </source>
</evidence>
<dbReference type="Proteomes" id="UP000011777">
    <property type="component" value="Unassembled WGS sequence"/>
</dbReference>
<dbReference type="OMA" id="WELLEYD"/>
<proteinExistence type="predicted"/>
<dbReference type="AlphaFoldDB" id="M3JDE7"/>
<organism evidence="1 2">
    <name type="scientific">Candida maltosa (strain Xu316)</name>
    <name type="common">Yeast</name>
    <dbReference type="NCBI Taxonomy" id="1245528"/>
    <lineage>
        <taxon>Eukaryota</taxon>
        <taxon>Fungi</taxon>
        <taxon>Dikarya</taxon>
        <taxon>Ascomycota</taxon>
        <taxon>Saccharomycotina</taxon>
        <taxon>Pichiomycetes</taxon>
        <taxon>Debaryomycetaceae</taxon>
        <taxon>Candida/Lodderomyces clade</taxon>
        <taxon>Candida</taxon>
    </lineage>
</organism>
<evidence type="ECO:0000313" key="1">
    <source>
        <dbReference type="EMBL" id="EMG50198.1"/>
    </source>
</evidence>